<dbReference type="RefSeq" id="WP_088260441.1">
    <property type="nucleotide sequence ID" value="NZ_NIDE01000020.1"/>
</dbReference>
<reference evidence="2" key="1">
    <citation type="submission" date="2017-06" db="EMBL/GenBank/DDBJ databases">
        <title>Genome analysis of Fimbriiglobus ruber SP5, the first member of the order Planctomycetales with confirmed chitinolytic capability.</title>
        <authorList>
            <person name="Ravin N.V."/>
            <person name="Rakitin A.L."/>
            <person name="Ivanova A.A."/>
            <person name="Beletsky A.V."/>
            <person name="Kulichevskaya I.S."/>
            <person name="Mardanov A.V."/>
            <person name="Dedysh S.N."/>
        </authorList>
    </citation>
    <scope>NUCLEOTIDE SEQUENCE [LARGE SCALE GENOMIC DNA]</scope>
    <source>
        <strain evidence="2">SP5</strain>
    </source>
</reference>
<proteinExistence type="predicted"/>
<comment type="caution">
    <text evidence="1">The sequence shown here is derived from an EMBL/GenBank/DDBJ whole genome shotgun (WGS) entry which is preliminary data.</text>
</comment>
<evidence type="ECO:0000313" key="2">
    <source>
        <dbReference type="Proteomes" id="UP000214646"/>
    </source>
</evidence>
<dbReference type="Proteomes" id="UP000214646">
    <property type="component" value="Unassembled WGS sequence"/>
</dbReference>
<name>A0A225DDC1_9BACT</name>
<gene>
    <name evidence="1" type="ORF">FRUB_10078</name>
</gene>
<dbReference type="OrthoDB" id="301372at2"/>
<evidence type="ECO:0000313" key="1">
    <source>
        <dbReference type="EMBL" id="OWK34107.1"/>
    </source>
</evidence>
<accession>A0A225DDC1</accession>
<dbReference type="AlphaFoldDB" id="A0A225DDC1"/>
<protein>
    <submittedName>
        <fullName evidence="1">Uncharacterized protein</fullName>
    </submittedName>
</protein>
<sequence>MPDTPADRVVFDELHVTLLIPRDLSDTAVERARRVVNGRPFVGRVRRAIADVLTRSPSLAPVAVVVTR</sequence>
<keyword evidence="2" id="KW-1185">Reference proteome</keyword>
<organism evidence="1 2">
    <name type="scientific">Fimbriiglobus ruber</name>
    <dbReference type="NCBI Taxonomy" id="1908690"/>
    <lineage>
        <taxon>Bacteria</taxon>
        <taxon>Pseudomonadati</taxon>
        <taxon>Planctomycetota</taxon>
        <taxon>Planctomycetia</taxon>
        <taxon>Gemmatales</taxon>
        <taxon>Gemmataceae</taxon>
        <taxon>Fimbriiglobus</taxon>
    </lineage>
</organism>
<dbReference type="EMBL" id="NIDE01000020">
    <property type="protein sequence ID" value="OWK34107.1"/>
    <property type="molecule type" value="Genomic_DNA"/>
</dbReference>